<comment type="caution">
    <text evidence="1">The sequence shown here is derived from an EMBL/GenBank/DDBJ whole genome shotgun (WGS) entry which is preliminary data.</text>
</comment>
<sequence length="106" mass="11969">MFTIWSLPKSSLFTSNVKQAGMWYLTEVKMETIQAALHGLEVDQEELLDVLCRMGSHTVPWKDNLKDVLLQIAHKRVIQEPNYALEMMAKSAQKSLKAALPSVALL</sequence>
<evidence type="ECO:0000313" key="2">
    <source>
        <dbReference type="Proteomes" id="UP000438429"/>
    </source>
</evidence>
<dbReference type="AlphaFoldDB" id="A0A6A4TKU3"/>
<dbReference type="Proteomes" id="UP000438429">
    <property type="component" value="Unassembled WGS sequence"/>
</dbReference>
<reference evidence="1 2" key="1">
    <citation type="submission" date="2019-06" db="EMBL/GenBank/DDBJ databases">
        <title>Draft genomes of female and male turbot (Scophthalmus maximus).</title>
        <authorList>
            <person name="Xu H."/>
            <person name="Xu X.-W."/>
            <person name="Shao C."/>
            <person name="Chen S."/>
        </authorList>
    </citation>
    <scope>NUCLEOTIDE SEQUENCE [LARGE SCALE GENOMIC DNA]</scope>
    <source>
        <strain evidence="1">Ysfricsl-2016a</strain>
        <tissue evidence="1">Blood</tissue>
    </source>
</reference>
<gene>
    <name evidence="1" type="ORF">F2P81_001120</name>
</gene>
<proteinExistence type="predicted"/>
<protein>
    <submittedName>
        <fullName evidence="1">Uncharacterized protein</fullName>
    </submittedName>
</protein>
<dbReference type="EMBL" id="VEVO01000001">
    <property type="protein sequence ID" value="KAF0047487.1"/>
    <property type="molecule type" value="Genomic_DNA"/>
</dbReference>
<name>A0A6A4TKU3_SCOMX</name>
<accession>A0A6A4TKU3</accession>
<evidence type="ECO:0000313" key="1">
    <source>
        <dbReference type="EMBL" id="KAF0047487.1"/>
    </source>
</evidence>
<organism evidence="1 2">
    <name type="scientific">Scophthalmus maximus</name>
    <name type="common">Turbot</name>
    <name type="synonym">Psetta maxima</name>
    <dbReference type="NCBI Taxonomy" id="52904"/>
    <lineage>
        <taxon>Eukaryota</taxon>
        <taxon>Metazoa</taxon>
        <taxon>Chordata</taxon>
        <taxon>Craniata</taxon>
        <taxon>Vertebrata</taxon>
        <taxon>Euteleostomi</taxon>
        <taxon>Actinopterygii</taxon>
        <taxon>Neopterygii</taxon>
        <taxon>Teleostei</taxon>
        <taxon>Neoteleostei</taxon>
        <taxon>Acanthomorphata</taxon>
        <taxon>Carangaria</taxon>
        <taxon>Pleuronectiformes</taxon>
        <taxon>Pleuronectoidei</taxon>
        <taxon>Scophthalmidae</taxon>
        <taxon>Scophthalmus</taxon>
    </lineage>
</organism>